<keyword evidence="2 5" id="KW-0521">NADP</keyword>
<comment type="similarity">
    <text evidence="1 5">Belongs to the NAD(P)-dependent epimerase/dehydratase family. Fucose synthase subfamily.</text>
</comment>
<name>A0ABT2YP22_9GAMM</name>
<comment type="pathway">
    <text evidence="5">Nucleotide-sugar biosynthesis; GDP-L-fucose biosynthesis via de novo pathway; GDP-L-fucose from GDP-alpha-D-mannose: step 2/2.</text>
</comment>
<sequence length="308" mass="34780">MKILLTGANGMVGRNVLEVSKLHEHVLLSPTSSELNLLDVKSVEQYIAEHRPDMVIHAAGVVGGIQANIANPVRFLVDNMQMGLNILTTAKDHNITKFLNLSSSCMYPRDALNPLGEDLILKGELEPTNEGYALAKTASTRLCEYICKENLTLLYKTIIPCNLYGYFDKFSPENSHMIPAVIRKIDEARKNNLSDIDIWGDGEARREFMFAEDLAHFIFYAIERFDEMPQNLNVGLGRDYTINEYYQAVAEIVGYTGSFKHDLTKPVGMKQKLIDDTKLKQFGWSHTTSLETGISKTYQHYLSEYAND</sequence>
<evidence type="ECO:0000256" key="4">
    <source>
        <dbReference type="ARBA" id="ARBA00023235"/>
    </source>
</evidence>
<feature type="binding site" evidence="5">
    <location>
        <position position="176"/>
    </location>
    <ligand>
        <name>NADP(+)</name>
        <dbReference type="ChEBI" id="CHEBI:58349"/>
    </ligand>
</feature>
<keyword evidence="3 5" id="KW-0560">Oxidoreductase</keyword>
<feature type="binding site" evidence="5">
    <location>
        <position position="184"/>
    </location>
    <ligand>
        <name>substrate</name>
    </ligand>
</feature>
<evidence type="ECO:0000313" key="7">
    <source>
        <dbReference type="EMBL" id="MCV2401648.1"/>
    </source>
</evidence>
<feature type="binding site" evidence="5">
    <location>
        <position position="206"/>
    </location>
    <ligand>
        <name>substrate</name>
    </ligand>
</feature>
<evidence type="ECO:0000256" key="1">
    <source>
        <dbReference type="ARBA" id="ARBA00005959"/>
    </source>
</evidence>
<gene>
    <name evidence="5" type="primary">fcl</name>
    <name evidence="7" type="ORF">OFY17_02010</name>
</gene>
<evidence type="ECO:0000259" key="6">
    <source>
        <dbReference type="Pfam" id="PF01370"/>
    </source>
</evidence>
<dbReference type="Proteomes" id="UP001209713">
    <property type="component" value="Unassembled WGS sequence"/>
</dbReference>
<feature type="site" description="Important for catalytic activity" evidence="5">
    <location>
        <position position="105"/>
    </location>
</feature>
<evidence type="ECO:0000256" key="2">
    <source>
        <dbReference type="ARBA" id="ARBA00022857"/>
    </source>
</evidence>
<dbReference type="PANTHER" id="PTHR43238:SF1">
    <property type="entry name" value="GDP-L-FUCOSE SYNTHASE"/>
    <property type="match status" value="1"/>
</dbReference>
<comment type="catalytic activity">
    <reaction evidence="5">
        <text>GDP-beta-L-fucose + NADP(+) = GDP-4-dehydro-alpha-D-rhamnose + NADPH + H(+)</text>
        <dbReference type="Rhea" id="RHEA:18885"/>
        <dbReference type="ChEBI" id="CHEBI:15378"/>
        <dbReference type="ChEBI" id="CHEBI:57273"/>
        <dbReference type="ChEBI" id="CHEBI:57783"/>
        <dbReference type="ChEBI" id="CHEBI:57964"/>
        <dbReference type="ChEBI" id="CHEBI:58349"/>
        <dbReference type="EC" id="1.1.1.271"/>
    </reaction>
</comment>
<dbReference type="InterPro" id="IPR036291">
    <property type="entry name" value="NAD(P)-bd_dom_sf"/>
</dbReference>
<evidence type="ECO:0000256" key="3">
    <source>
        <dbReference type="ARBA" id="ARBA00023002"/>
    </source>
</evidence>
<dbReference type="EC" id="1.1.1.271" evidence="5"/>
<dbReference type="EMBL" id="JAOVZB010000001">
    <property type="protein sequence ID" value="MCV2401648.1"/>
    <property type="molecule type" value="Genomic_DNA"/>
</dbReference>
<keyword evidence="5" id="KW-0511">Multifunctional enzyme</keyword>
<evidence type="ECO:0000313" key="8">
    <source>
        <dbReference type="Proteomes" id="UP001209713"/>
    </source>
</evidence>
<dbReference type="HAMAP" id="MF_00956">
    <property type="entry name" value="GDP_fucose_synth"/>
    <property type="match status" value="1"/>
</dbReference>
<proteinExistence type="inferred from homology"/>
<dbReference type="Pfam" id="PF01370">
    <property type="entry name" value="Epimerase"/>
    <property type="match status" value="1"/>
</dbReference>
<feature type="binding site" evidence="5">
    <location>
        <position position="136"/>
    </location>
    <ligand>
        <name>NADP(+)</name>
        <dbReference type="ChEBI" id="CHEBI:58349"/>
    </ligand>
</feature>
<dbReference type="SUPFAM" id="SSF51735">
    <property type="entry name" value="NAD(P)-binding Rossmann-fold domains"/>
    <property type="match status" value="1"/>
</dbReference>
<keyword evidence="8" id="KW-1185">Reference proteome</keyword>
<feature type="binding site" evidence="5">
    <location>
        <position position="199"/>
    </location>
    <ligand>
        <name>substrate</name>
    </ligand>
</feature>
<feature type="binding site" evidence="5">
    <location>
        <begin position="160"/>
        <end position="163"/>
    </location>
    <ligand>
        <name>NADP(+)</name>
        <dbReference type="ChEBI" id="CHEBI:58349"/>
    </ligand>
</feature>
<accession>A0ABT2YP22</accession>
<dbReference type="InterPro" id="IPR028614">
    <property type="entry name" value="GDP_fucose/colitose_synth"/>
</dbReference>
<dbReference type="CDD" id="cd05239">
    <property type="entry name" value="GDP_FS_SDR_e"/>
    <property type="match status" value="1"/>
</dbReference>
<comment type="caution">
    <text evidence="5">Lacks conserved residue(s) required for the propagation of feature annotation.</text>
</comment>
<protein>
    <recommendedName>
        <fullName evidence="5">GDP-L-fucose synthase</fullName>
        <ecNumber evidence="5">1.1.1.271</ecNumber>
    </recommendedName>
    <alternativeName>
        <fullName evidence="5">GDP-4-keto-6-deoxy-D-mannose-3,5-epimerase-4-reductase</fullName>
    </alternativeName>
</protein>
<dbReference type="PANTHER" id="PTHR43238">
    <property type="entry name" value="GDP-L-FUCOSE SYNTHASE"/>
    <property type="match status" value="1"/>
</dbReference>
<reference evidence="7 8" key="1">
    <citation type="submission" date="2022-10" db="EMBL/GenBank/DDBJ databases">
        <title>Marinomonas transparenta sp. nov. and Marinomonas sargassi sp. nov., isolated from marine alga (Sargassum natans (L.) Gaillon).</title>
        <authorList>
            <person name="Wang Y."/>
        </authorList>
    </citation>
    <scope>NUCLEOTIDE SEQUENCE [LARGE SCALE GENOMIC DNA]</scope>
    <source>
        <strain evidence="7 8">C2222</strain>
    </source>
</reference>
<comment type="function">
    <text evidence="5">Catalyzes the two-step NADP-dependent conversion of GDP-4-dehydro-6-deoxy-D-mannose to GDP-fucose, involving an epimerase and a reductase reaction.</text>
</comment>
<keyword evidence="4 5" id="KW-0413">Isomerase</keyword>
<organism evidence="7 8">
    <name type="scientific">Marinomonas sargassi</name>
    <dbReference type="NCBI Taxonomy" id="2984494"/>
    <lineage>
        <taxon>Bacteria</taxon>
        <taxon>Pseudomonadati</taxon>
        <taxon>Pseudomonadota</taxon>
        <taxon>Gammaproteobacteria</taxon>
        <taxon>Oceanospirillales</taxon>
        <taxon>Oceanospirillaceae</taxon>
        <taxon>Marinomonas</taxon>
    </lineage>
</organism>
<evidence type="ECO:0000256" key="5">
    <source>
        <dbReference type="HAMAP-Rule" id="MF_00956"/>
    </source>
</evidence>
<dbReference type="Gene3D" id="3.90.25.10">
    <property type="entry name" value="UDP-galactose 4-epimerase, domain 1"/>
    <property type="match status" value="1"/>
</dbReference>
<feature type="site" description="Important for catalytic activity" evidence="5">
    <location>
        <position position="103"/>
    </location>
</feature>
<dbReference type="RefSeq" id="WP_263529022.1">
    <property type="nucleotide sequence ID" value="NZ_JAOVZB010000001.1"/>
</dbReference>
<comment type="caution">
    <text evidence="7">The sequence shown here is derived from an EMBL/GenBank/DDBJ whole genome shotgun (WGS) entry which is preliminary data.</text>
</comment>
<dbReference type="Gene3D" id="3.40.50.720">
    <property type="entry name" value="NAD(P)-binding Rossmann-like Domain"/>
    <property type="match status" value="1"/>
</dbReference>
<feature type="binding site" evidence="5">
    <location>
        <begin position="7"/>
        <end position="13"/>
    </location>
    <ligand>
        <name>NADP(+)</name>
        <dbReference type="ChEBI" id="CHEBI:58349"/>
    </ligand>
</feature>
<feature type="domain" description="NAD-dependent epimerase/dehydratase" evidence="6">
    <location>
        <begin position="3"/>
        <end position="235"/>
    </location>
</feature>
<dbReference type="InterPro" id="IPR001509">
    <property type="entry name" value="Epimerase_deHydtase"/>
</dbReference>
<feature type="active site" description="Proton donor/acceptor" evidence="5">
    <location>
        <position position="132"/>
    </location>
</feature>